<dbReference type="InterPro" id="IPR041976">
    <property type="entry name" value="KOW_Spt5_3"/>
</dbReference>
<keyword evidence="18" id="KW-1185">Reference proteome</keyword>
<feature type="domain" description="KOW" evidence="16">
    <location>
        <begin position="463"/>
        <end position="490"/>
    </location>
</feature>
<dbReference type="STRING" id="695850.A0A067BPL7"/>
<feature type="compositionally biased region" description="Gly residues" evidence="15">
    <location>
        <begin position="660"/>
        <end position="691"/>
    </location>
</feature>
<evidence type="ECO:0000256" key="14">
    <source>
        <dbReference type="PIRNR" id="PIRNR036945"/>
    </source>
</evidence>
<dbReference type="InterPro" id="IPR041978">
    <property type="entry name" value="KOW_Spt5_5"/>
</dbReference>
<dbReference type="Pfam" id="PF23284">
    <property type="entry name" value="KOW2_Spt5"/>
    <property type="match status" value="1"/>
</dbReference>
<dbReference type="InterPro" id="IPR041973">
    <property type="entry name" value="KOW_Spt5_1"/>
</dbReference>
<dbReference type="PANTHER" id="PTHR11125">
    <property type="entry name" value="SUPPRESSOR OF TY 5"/>
    <property type="match status" value="1"/>
</dbReference>
<dbReference type="SMART" id="SM00739">
    <property type="entry name" value="KOW"/>
    <property type="match status" value="5"/>
</dbReference>
<dbReference type="GO" id="GO:0032044">
    <property type="term" value="C:DSIF complex"/>
    <property type="evidence" value="ECO:0007669"/>
    <property type="project" value="TreeGrafter"/>
</dbReference>
<dbReference type="InterPro" id="IPR057934">
    <property type="entry name" value="KOW_Spt5_7"/>
</dbReference>
<name>A0A067BPL7_SAPPC</name>
<dbReference type="Pfam" id="PF23290">
    <property type="entry name" value="KOW5_SPT5"/>
    <property type="match status" value="1"/>
</dbReference>
<dbReference type="KEGG" id="spar:SPRG_14336"/>
<dbReference type="Pfam" id="PF23042">
    <property type="entry name" value="KOW1_SPT5"/>
    <property type="match status" value="1"/>
</dbReference>
<dbReference type="GO" id="GO:0032784">
    <property type="term" value="P:regulation of DNA-templated transcription elongation"/>
    <property type="evidence" value="ECO:0007669"/>
    <property type="project" value="InterPro"/>
</dbReference>
<dbReference type="Pfam" id="PF00467">
    <property type="entry name" value="KOW"/>
    <property type="match status" value="1"/>
</dbReference>
<evidence type="ECO:0000256" key="13">
    <source>
        <dbReference type="ARBA" id="ARBA00023242"/>
    </source>
</evidence>
<dbReference type="PANTHER" id="PTHR11125:SF7">
    <property type="entry name" value="TRANSCRIPTION ELONGATION FACTOR SPT5"/>
    <property type="match status" value="1"/>
</dbReference>
<keyword evidence="8" id="KW-0934">Plastid</keyword>
<dbReference type="EMBL" id="KK583312">
    <property type="protein sequence ID" value="KDO20464.1"/>
    <property type="molecule type" value="Genomic_DNA"/>
</dbReference>
<feature type="region of interest" description="Disordered" evidence="15">
    <location>
        <begin position="780"/>
        <end position="809"/>
    </location>
</feature>
<evidence type="ECO:0000256" key="12">
    <source>
        <dbReference type="ARBA" id="ARBA00023163"/>
    </source>
</evidence>
<evidence type="ECO:0000256" key="1">
    <source>
        <dbReference type="ARBA" id="ARBA00004123"/>
    </source>
</evidence>
<comment type="similarity">
    <text evidence="3 14">Belongs to the SPT5 family.</text>
</comment>
<feature type="domain" description="KOW" evidence="16">
    <location>
        <begin position="589"/>
        <end position="616"/>
    </location>
</feature>
<keyword evidence="7" id="KW-0597">Phosphoprotein</keyword>
<dbReference type="InterPro" id="IPR039659">
    <property type="entry name" value="SPT5"/>
</dbReference>
<comment type="subcellular location">
    <subcellularLocation>
        <location evidence="1 14">Nucleus</location>
    </subcellularLocation>
    <subcellularLocation>
        <location evidence="2">Plastid</location>
        <location evidence="2">Chloroplast</location>
    </subcellularLocation>
</comment>
<dbReference type="CDD" id="cd06086">
    <property type="entry name" value="KOW_Spt5_6"/>
    <property type="match status" value="1"/>
</dbReference>
<keyword evidence="10" id="KW-0805">Transcription regulation</keyword>
<dbReference type="CDD" id="cd06081">
    <property type="entry name" value="KOW_Spt5_1"/>
    <property type="match status" value="1"/>
</dbReference>
<dbReference type="AlphaFoldDB" id="A0A067BPL7"/>
<feature type="compositionally biased region" description="Basic residues" evidence="15">
    <location>
        <begin position="34"/>
        <end position="53"/>
    </location>
</feature>
<reference evidence="17 18" key="1">
    <citation type="journal article" date="2013" name="PLoS Genet.">
        <title>Distinctive expansion of potential virulence genes in the genome of the oomycete fish pathogen Saprolegnia parasitica.</title>
        <authorList>
            <person name="Jiang R.H."/>
            <person name="de Bruijn I."/>
            <person name="Haas B.J."/>
            <person name="Belmonte R."/>
            <person name="Lobach L."/>
            <person name="Christie J."/>
            <person name="van den Ackerveken G."/>
            <person name="Bottin A."/>
            <person name="Bulone V."/>
            <person name="Diaz-Moreno S.M."/>
            <person name="Dumas B."/>
            <person name="Fan L."/>
            <person name="Gaulin E."/>
            <person name="Govers F."/>
            <person name="Grenville-Briggs L.J."/>
            <person name="Horner N.R."/>
            <person name="Levin J.Z."/>
            <person name="Mammella M."/>
            <person name="Meijer H.J."/>
            <person name="Morris P."/>
            <person name="Nusbaum C."/>
            <person name="Oome S."/>
            <person name="Phillips A.J."/>
            <person name="van Rooyen D."/>
            <person name="Rzeszutek E."/>
            <person name="Saraiva M."/>
            <person name="Secombes C.J."/>
            <person name="Seidl M.F."/>
            <person name="Snel B."/>
            <person name="Stassen J.H."/>
            <person name="Sykes S."/>
            <person name="Tripathy S."/>
            <person name="van den Berg H."/>
            <person name="Vega-Arreguin J.C."/>
            <person name="Wawra S."/>
            <person name="Young S.K."/>
            <person name="Zeng Q."/>
            <person name="Dieguez-Uribeondo J."/>
            <person name="Russ C."/>
            <person name="Tyler B.M."/>
            <person name="van West P."/>
        </authorList>
    </citation>
    <scope>NUCLEOTIDE SEQUENCE [LARGE SCALE GENOMIC DNA]</scope>
    <source>
        <strain evidence="17 18">CBS 223.65</strain>
    </source>
</reference>
<feature type="compositionally biased region" description="Polar residues" evidence="15">
    <location>
        <begin position="790"/>
        <end position="801"/>
    </location>
</feature>
<evidence type="ECO:0000256" key="2">
    <source>
        <dbReference type="ARBA" id="ARBA00004229"/>
    </source>
</evidence>
<dbReference type="FunFam" id="3.30.70.940:FF:000005">
    <property type="entry name" value="Transcription elongation factor SPT5"/>
    <property type="match status" value="1"/>
</dbReference>
<dbReference type="OrthoDB" id="28901at2759"/>
<protein>
    <recommendedName>
        <fullName evidence="4 14">Transcription elongation factor SPT5</fullName>
    </recommendedName>
</protein>
<proteinExistence type="inferred from homology"/>
<evidence type="ECO:0000256" key="5">
    <source>
        <dbReference type="ARBA" id="ARBA00022491"/>
    </source>
</evidence>
<dbReference type="InterPro" id="IPR022581">
    <property type="entry name" value="Spt5_N"/>
</dbReference>
<dbReference type="GO" id="GO:0006368">
    <property type="term" value="P:transcription elongation by RNA polymerase II"/>
    <property type="evidence" value="ECO:0007669"/>
    <property type="project" value="TreeGrafter"/>
</dbReference>
<feature type="region of interest" description="Disordered" evidence="15">
    <location>
        <begin position="660"/>
        <end position="694"/>
    </location>
</feature>
<evidence type="ECO:0000256" key="15">
    <source>
        <dbReference type="SAM" id="MobiDB-lite"/>
    </source>
</evidence>
<dbReference type="GO" id="GO:0006357">
    <property type="term" value="P:regulation of transcription by RNA polymerase II"/>
    <property type="evidence" value="ECO:0007669"/>
    <property type="project" value="InterPro"/>
</dbReference>
<dbReference type="InterPro" id="IPR017071">
    <property type="entry name" value="TF_Spt5_eukaryote"/>
</dbReference>
<evidence type="ECO:0000256" key="4">
    <source>
        <dbReference type="ARBA" id="ARBA00020181"/>
    </source>
</evidence>
<dbReference type="GeneID" id="24136145"/>
<sequence length="1121" mass="121844">MSSDEEDMHSEEEEDEENVDLSEEEEEEEEAPSKKRKGKAADSKKKKAKKPKYMKFIDDIADEASGDESEEDGYDEGYPDERRLAEQEGEDLGDESRHQYQSHRNRAAFNEDNLSAEDYIEGLKKRHKQSRRTNDDGDVESEEIMQSAVAQQSLLPSIQDPRLWVFKCKPGREQHLVLSLMNKFLEFEKRGESLNIKSVIASNSKGFIYVESDREPFAKEAVNGLRDIQSWSMKLVPIHEMTSVLTIQKKKTPVVAGVWARFKRAGLYKGDLCKVIEIVDNGLRAIVKHVPRLDSSVLNGGEPTKFKKGQRPALKLFAPGAVHSSDVSRKRHPLTNEMMDVYDNDWFKDGFLYKEVNISTMLSVDEVNPTLEEINKFSVSADGDSDNESSHVSKLDLGDVDAWKNKVDLTKGDTVRVIEGDLINLMGVVVGTNSGNDTVRVMPLHEEIKDTILDFQLKQLMKIVKIGAHIKVVSGRYSGETGTVVSIDESMGAPVAIILVDTQAKEIQVRVRDIQESAEVSQGLDSLKGKELYDLVALPHGEVGVITHVGRDGFTVLGQNGQPKSIADQEIQRKLFSSRVSALDKKGNHISVGEMAQVVDGPFAGQTGTIKHIYRSYIFLHNNRVTSNAGIFLVRNRQIEIAGDKVKSYAMGASSFGGPSGGGRGDMFGGRGGRGGRGDFGGRGGRGGRGGMSSDLVGKTVKIKRGQWKGYIGMVADETEGTVKVEIHCKSKCVEIEKKFVNVAGDRMGVHVDGRQGGMSTSSNSFTPMVSATPLHHGMTPMATPLHQPRTPSRSSYSSGGRTPRDAWSTQNDDALLESHMPHEKDITHASSFGTPLEPAVSSDLGVAPTYRPSSYVATPGNNNNDMHSVSTPGMLNPTTPGFQQGPYTTPGLAPTTPFAATPGLPRNTMAQTPMQMQTPYQSQHSFGPTTPGLHSSMHPTTPGLHMHPTTPGMVGFTPMNPTTPGIFGGHKGTPAAVTPHHGGIGTTPAPMTPADQFHSYDGGYGHGGMSSGGHESSWLSKGVVVEVVSQGEYYEAEGVIVSVSNDSCVLDIRGKNVTFHMDSLKHVIPEKQDNVKILVGDEAGKTGSLIGTDPPDGIVKMDVTAEINIFPLSHLAKLAI</sequence>
<evidence type="ECO:0000256" key="8">
    <source>
        <dbReference type="ARBA" id="ARBA00022640"/>
    </source>
</evidence>
<feature type="domain" description="KOW" evidence="16">
    <location>
        <begin position="694"/>
        <end position="721"/>
    </location>
</feature>
<keyword evidence="11" id="KW-0010">Activator</keyword>
<gene>
    <name evidence="17" type="ORF">SPRG_14336</name>
</gene>
<dbReference type="VEuPathDB" id="FungiDB:SPRG_14336"/>
<dbReference type="SUPFAM" id="SSF50104">
    <property type="entry name" value="Translation proteins SH3-like domain"/>
    <property type="match status" value="2"/>
</dbReference>
<evidence type="ECO:0000256" key="10">
    <source>
        <dbReference type="ARBA" id="ARBA00023015"/>
    </source>
</evidence>
<dbReference type="InterPro" id="IPR008991">
    <property type="entry name" value="Translation_prot_SH3-like_sf"/>
</dbReference>
<evidence type="ECO:0000256" key="6">
    <source>
        <dbReference type="ARBA" id="ARBA00022528"/>
    </source>
</evidence>
<dbReference type="Gene3D" id="2.30.30.30">
    <property type="match status" value="4"/>
</dbReference>
<dbReference type="RefSeq" id="XP_012208854.1">
    <property type="nucleotide sequence ID" value="XM_012353464.1"/>
</dbReference>
<dbReference type="GO" id="GO:0009507">
    <property type="term" value="C:chloroplast"/>
    <property type="evidence" value="ECO:0007669"/>
    <property type="project" value="UniProtKB-SubCell"/>
</dbReference>
<accession>A0A067BPL7</accession>
<feature type="compositionally biased region" description="Acidic residues" evidence="15">
    <location>
        <begin position="59"/>
        <end position="78"/>
    </location>
</feature>
<feature type="region of interest" description="Disordered" evidence="15">
    <location>
        <begin position="1"/>
        <end position="113"/>
    </location>
</feature>
<dbReference type="Pfam" id="PF23291">
    <property type="entry name" value="KOW4_SPT5"/>
    <property type="match status" value="1"/>
</dbReference>
<keyword evidence="9" id="KW-0677">Repeat</keyword>
<dbReference type="Pfam" id="PF03439">
    <property type="entry name" value="Spt5-NGN"/>
    <property type="match status" value="1"/>
</dbReference>
<dbReference type="Pfam" id="PF23287">
    <property type="entry name" value="KOW7_SPT5"/>
    <property type="match status" value="1"/>
</dbReference>
<keyword evidence="5" id="KW-0678">Repressor</keyword>
<dbReference type="InterPro" id="IPR057936">
    <property type="entry name" value="KOWx_Spt5"/>
</dbReference>
<feature type="compositionally biased region" description="Acidic residues" evidence="15">
    <location>
        <begin position="1"/>
        <end position="30"/>
    </location>
</feature>
<dbReference type="CDD" id="cd09888">
    <property type="entry name" value="NGN_Euk"/>
    <property type="match status" value="1"/>
</dbReference>
<evidence type="ECO:0000259" key="16">
    <source>
        <dbReference type="SMART" id="SM00739"/>
    </source>
</evidence>
<feature type="domain" description="KOW" evidence="16">
    <location>
        <begin position="1069"/>
        <end position="1096"/>
    </location>
</feature>
<dbReference type="FunFam" id="2.30.30.30:FF:000013">
    <property type="entry name" value="Transcription elongation factor SPT5"/>
    <property type="match status" value="1"/>
</dbReference>
<keyword evidence="13 14" id="KW-0539">Nucleus</keyword>
<evidence type="ECO:0000256" key="9">
    <source>
        <dbReference type="ARBA" id="ARBA00022737"/>
    </source>
</evidence>
<dbReference type="Pfam" id="PF11942">
    <property type="entry name" value="Spt5_N"/>
    <property type="match status" value="1"/>
</dbReference>
<dbReference type="CDD" id="cd06082">
    <property type="entry name" value="KOW_Spt5_2"/>
    <property type="match status" value="1"/>
</dbReference>
<organism evidence="17 18">
    <name type="scientific">Saprolegnia parasitica (strain CBS 223.65)</name>
    <dbReference type="NCBI Taxonomy" id="695850"/>
    <lineage>
        <taxon>Eukaryota</taxon>
        <taxon>Sar</taxon>
        <taxon>Stramenopiles</taxon>
        <taxon>Oomycota</taxon>
        <taxon>Saprolegniomycetes</taxon>
        <taxon>Saprolegniales</taxon>
        <taxon>Saprolegniaceae</taxon>
        <taxon>Saprolegnia</taxon>
    </lineage>
</organism>
<evidence type="ECO:0000256" key="11">
    <source>
        <dbReference type="ARBA" id="ARBA00023159"/>
    </source>
</evidence>
<dbReference type="InterPro" id="IPR039385">
    <property type="entry name" value="NGN_Euk"/>
</dbReference>
<evidence type="ECO:0000313" key="17">
    <source>
        <dbReference type="EMBL" id="KDO20464.1"/>
    </source>
</evidence>
<dbReference type="OMA" id="YPVGYMN"/>
<feature type="domain" description="KOW" evidence="16">
    <location>
        <begin position="408"/>
        <end position="435"/>
    </location>
</feature>
<dbReference type="InterPro" id="IPR036735">
    <property type="entry name" value="NGN_dom_sf"/>
</dbReference>
<keyword evidence="12 14" id="KW-0804">Transcription</keyword>
<dbReference type="InterPro" id="IPR005100">
    <property type="entry name" value="NGN-domain"/>
</dbReference>
<dbReference type="InterPro" id="IPR005824">
    <property type="entry name" value="KOW"/>
</dbReference>
<dbReference type="InterPro" id="IPR041975">
    <property type="entry name" value="KOW_Spt5_2"/>
</dbReference>
<dbReference type="GO" id="GO:0003729">
    <property type="term" value="F:mRNA binding"/>
    <property type="evidence" value="ECO:0007669"/>
    <property type="project" value="TreeGrafter"/>
</dbReference>
<dbReference type="InterPro" id="IPR041977">
    <property type="entry name" value="KOW_Spt5_4"/>
</dbReference>
<dbReference type="Pfam" id="PF23037">
    <property type="entry name" value="KOWx_SPT5"/>
    <property type="match status" value="1"/>
</dbReference>
<evidence type="ECO:0000256" key="3">
    <source>
        <dbReference type="ARBA" id="ARBA00006956"/>
    </source>
</evidence>
<dbReference type="CDD" id="cd06084">
    <property type="entry name" value="KOW_Spt5_4"/>
    <property type="match status" value="1"/>
</dbReference>
<dbReference type="Proteomes" id="UP000030745">
    <property type="component" value="Unassembled WGS sequence"/>
</dbReference>
<evidence type="ECO:0000256" key="7">
    <source>
        <dbReference type="ARBA" id="ARBA00022553"/>
    </source>
</evidence>
<evidence type="ECO:0000313" key="18">
    <source>
        <dbReference type="Proteomes" id="UP000030745"/>
    </source>
</evidence>
<dbReference type="PIRSF" id="PIRSF036945">
    <property type="entry name" value="Spt5"/>
    <property type="match status" value="1"/>
</dbReference>
<dbReference type="InterPro" id="IPR014722">
    <property type="entry name" value="Rib_uL2_dom2"/>
</dbReference>
<dbReference type="CDD" id="cd06083">
    <property type="entry name" value="KOW_Spt5_3"/>
    <property type="match status" value="1"/>
</dbReference>
<dbReference type="Gene3D" id="3.30.70.940">
    <property type="entry name" value="NusG, N-terminal domain"/>
    <property type="match status" value="1"/>
</dbReference>
<keyword evidence="6" id="KW-0150">Chloroplast</keyword>